<dbReference type="EMBL" id="JAUKTV010000001">
    <property type="protein sequence ID" value="KAK0747515.1"/>
    <property type="molecule type" value="Genomic_DNA"/>
</dbReference>
<keyword evidence="1" id="KW-0812">Transmembrane</keyword>
<evidence type="ECO:0000313" key="3">
    <source>
        <dbReference type="Proteomes" id="UP001172159"/>
    </source>
</evidence>
<feature type="transmembrane region" description="Helical" evidence="1">
    <location>
        <begin position="91"/>
        <end position="113"/>
    </location>
</feature>
<protein>
    <submittedName>
        <fullName evidence="2">Uncharacterized protein</fullName>
    </submittedName>
</protein>
<keyword evidence="1" id="KW-1133">Transmembrane helix</keyword>
<reference evidence="2" key="1">
    <citation type="submission" date="2023-06" db="EMBL/GenBank/DDBJ databases">
        <title>Genome-scale phylogeny and comparative genomics of the fungal order Sordariales.</title>
        <authorList>
            <consortium name="Lawrence Berkeley National Laboratory"/>
            <person name="Hensen N."/>
            <person name="Bonometti L."/>
            <person name="Westerberg I."/>
            <person name="Brannstrom I.O."/>
            <person name="Guillou S."/>
            <person name="Cros-Aarteil S."/>
            <person name="Calhoun S."/>
            <person name="Haridas S."/>
            <person name="Kuo A."/>
            <person name="Mondo S."/>
            <person name="Pangilinan J."/>
            <person name="Riley R."/>
            <person name="Labutti K."/>
            <person name="Andreopoulos B."/>
            <person name="Lipzen A."/>
            <person name="Chen C."/>
            <person name="Yanf M."/>
            <person name="Daum C."/>
            <person name="Ng V."/>
            <person name="Clum A."/>
            <person name="Steindorff A."/>
            <person name="Ohm R."/>
            <person name="Martin F."/>
            <person name="Silar P."/>
            <person name="Natvig D."/>
            <person name="Lalanne C."/>
            <person name="Gautier V."/>
            <person name="Ament-Velasquez S.L."/>
            <person name="Kruys A."/>
            <person name="Hutchinson M.I."/>
            <person name="Powell A.J."/>
            <person name="Barry K."/>
            <person name="Miller A.N."/>
            <person name="Grigoriev I.V."/>
            <person name="Debuchy R."/>
            <person name="Gladieux P."/>
            <person name="Thoren M.H."/>
            <person name="Johannesson H."/>
        </authorList>
    </citation>
    <scope>NUCLEOTIDE SEQUENCE</scope>
    <source>
        <strain evidence="2">CBS 540.89</strain>
    </source>
</reference>
<feature type="non-terminal residue" evidence="2">
    <location>
        <position position="1"/>
    </location>
</feature>
<organism evidence="2 3">
    <name type="scientific">Apiosordaria backusii</name>
    <dbReference type="NCBI Taxonomy" id="314023"/>
    <lineage>
        <taxon>Eukaryota</taxon>
        <taxon>Fungi</taxon>
        <taxon>Dikarya</taxon>
        <taxon>Ascomycota</taxon>
        <taxon>Pezizomycotina</taxon>
        <taxon>Sordariomycetes</taxon>
        <taxon>Sordariomycetidae</taxon>
        <taxon>Sordariales</taxon>
        <taxon>Lasiosphaeriaceae</taxon>
        <taxon>Apiosordaria</taxon>
    </lineage>
</organism>
<proteinExistence type="predicted"/>
<keyword evidence="1" id="KW-0472">Membrane</keyword>
<keyword evidence="3" id="KW-1185">Reference proteome</keyword>
<feature type="transmembrane region" description="Helical" evidence="1">
    <location>
        <begin position="175"/>
        <end position="194"/>
    </location>
</feature>
<evidence type="ECO:0000313" key="2">
    <source>
        <dbReference type="EMBL" id="KAK0747515.1"/>
    </source>
</evidence>
<name>A0AA40EXT7_9PEZI</name>
<accession>A0AA40EXT7</accession>
<gene>
    <name evidence="2" type="ORF">B0T21DRAFT_269533</name>
</gene>
<sequence length="198" mass="21819">LLLIIDGIISLALVSSTVSFLHGYGKGPFEIGYPLGESSFLLSGHPRGLVTDHGHTVNAAAGTAVVLVGGVGIIGLWGLRRFHCRLPMVFQLWAVTVVLSCLLTLAGLIYTFVETDLTRGQFIDPNVAKEYAYPLLYPDDRWTPESWYEAVLALPLVNGRDEDVIREKLKLMRGWKWNTIPMFLLGLTLAGLVVREVV</sequence>
<feature type="non-terminal residue" evidence="2">
    <location>
        <position position="198"/>
    </location>
</feature>
<feature type="transmembrane region" description="Helical" evidence="1">
    <location>
        <begin position="59"/>
        <end position="79"/>
    </location>
</feature>
<dbReference type="AlphaFoldDB" id="A0AA40EXT7"/>
<evidence type="ECO:0000256" key="1">
    <source>
        <dbReference type="SAM" id="Phobius"/>
    </source>
</evidence>
<comment type="caution">
    <text evidence="2">The sequence shown here is derived from an EMBL/GenBank/DDBJ whole genome shotgun (WGS) entry which is preliminary data.</text>
</comment>
<dbReference type="Proteomes" id="UP001172159">
    <property type="component" value="Unassembled WGS sequence"/>
</dbReference>